<evidence type="ECO:0000313" key="3">
    <source>
        <dbReference type="EMBL" id="MWV68632.1"/>
    </source>
</evidence>
<dbReference type="OrthoDB" id="5372414at2"/>
<evidence type="ECO:0000259" key="2">
    <source>
        <dbReference type="Pfam" id="PF04085"/>
    </source>
</evidence>
<dbReference type="STRING" id="1548018.LS64_02195"/>
<keyword evidence="1" id="KW-0175">Coiled coil</keyword>
<dbReference type="AlphaFoldDB" id="A0A347VR34"/>
<dbReference type="Pfam" id="PF04085">
    <property type="entry name" value="MreC"/>
    <property type="match status" value="1"/>
</dbReference>
<dbReference type="Gene3D" id="2.40.10.350">
    <property type="entry name" value="Rod shape-determining protein MreC, domain 2"/>
    <property type="match status" value="1"/>
</dbReference>
<evidence type="ECO:0000313" key="4">
    <source>
        <dbReference type="EMBL" id="TLD95842.1"/>
    </source>
</evidence>
<dbReference type="Proteomes" id="UP000029714">
    <property type="component" value="Unassembled WGS sequence"/>
</dbReference>
<keyword evidence="5" id="KW-1185">Reference proteome</keyword>
<dbReference type="InterPro" id="IPR042175">
    <property type="entry name" value="Cell/Rod_MreC_2"/>
</dbReference>
<reference evidence="3 6" key="4">
    <citation type="submission" date="2019-12" db="EMBL/GenBank/DDBJ databases">
        <title>Multi-Generational Helicobacter saguini Isolates.</title>
        <authorList>
            <person name="Mannion A."/>
            <person name="Shen Z."/>
            <person name="Fox J.G."/>
        </authorList>
    </citation>
    <scope>NUCLEOTIDE SEQUENCE [LARGE SCALE GENOMIC DNA]</scope>
    <source>
        <strain evidence="3">16-048</strain>
        <strain evidence="6">16-048 (F4)</strain>
    </source>
</reference>
<feature type="domain" description="Rod shape-determining protein MreC beta-barrel core" evidence="2">
    <location>
        <begin position="160"/>
        <end position="249"/>
    </location>
</feature>
<accession>A0A347VR34</accession>
<dbReference type="GO" id="GO:0008360">
    <property type="term" value="P:regulation of cell shape"/>
    <property type="evidence" value="ECO:0007669"/>
    <property type="project" value="InterPro"/>
</dbReference>
<evidence type="ECO:0000313" key="5">
    <source>
        <dbReference type="Proteomes" id="UP000029714"/>
    </source>
</evidence>
<reference evidence="4 5" key="1">
    <citation type="journal article" date="2014" name="Genome Announc.">
        <title>Draft genome sequences of eight enterohepatic helicobacter species isolated from both laboratory and wild rodents.</title>
        <authorList>
            <person name="Sheh A."/>
            <person name="Shen Z."/>
            <person name="Fox J.G."/>
        </authorList>
    </citation>
    <scope>NUCLEOTIDE SEQUENCE [LARGE SCALE GENOMIC DNA]</scope>
    <source>
        <strain evidence="4 5">MIT 97-6194</strain>
    </source>
</reference>
<dbReference type="PANTHER" id="PTHR34138">
    <property type="entry name" value="CELL SHAPE-DETERMINING PROTEIN MREC"/>
    <property type="match status" value="1"/>
</dbReference>
<dbReference type="NCBIfam" id="NF010507">
    <property type="entry name" value="PRK13922.10-6"/>
    <property type="match status" value="1"/>
</dbReference>
<dbReference type="GO" id="GO:0005886">
    <property type="term" value="C:plasma membrane"/>
    <property type="evidence" value="ECO:0007669"/>
    <property type="project" value="TreeGrafter"/>
</dbReference>
<sequence length="270" mass="30913">MIVRFFAIFLLIIVLCGVVGFVPTLRQQVLNISFYIKSFYDSKKENVSLFIDNYTNQAQRIKEMREQIKTLEQQNIKYESLQAEYDSLHYATDIERHYIDPDVHLVKVLSYATLGVYTKIWIDYNETRNERKIFGLIKDGYAIGIAKWVGNSLQGILNGDMECSYSVYIGDNRVPGILRTTQGGIVVDYIPAWQSVKSGDLVRTSGLDGIFFEGVQVGILGNVKYENGYLKAEITPYNFSNRLSYVWLVDTKIEQAVTLHESLIEQEQGN</sequence>
<feature type="coiled-coil region" evidence="1">
    <location>
        <begin position="51"/>
        <end position="84"/>
    </location>
</feature>
<reference evidence="4 5" key="2">
    <citation type="journal article" date="2016" name="Infect. Immun.">
        <title>Helicobacter saguini, a Novel Helicobacter Isolated from Cotton-Top Tamarins with Ulcerative Colitis, Has Proinflammatory Properties and Induces Typhlocolitis and Dysplasia in Gnotobiotic IL-10-/- Mice.</title>
        <authorList>
            <person name="Shen Z."/>
            <person name="Mannion A."/>
            <person name="Whary M.T."/>
            <person name="Muthupalani S."/>
            <person name="Sheh A."/>
            <person name="Feng Y."/>
            <person name="Gong G."/>
            <person name="Vandamme P."/>
            <person name="Holcombe H.R."/>
            <person name="Paster B.J."/>
            <person name="Fox J.G."/>
        </authorList>
    </citation>
    <scope>NUCLEOTIDE SEQUENCE [LARGE SCALE GENOMIC DNA]</scope>
    <source>
        <strain evidence="4 5">MIT 97-6194</strain>
    </source>
</reference>
<dbReference type="EMBL" id="JRMP02000001">
    <property type="protein sequence ID" value="TLD95842.1"/>
    <property type="molecule type" value="Genomic_DNA"/>
</dbReference>
<dbReference type="Proteomes" id="UP000477070">
    <property type="component" value="Unassembled WGS sequence"/>
</dbReference>
<reference evidence="4" key="3">
    <citation type="submission" date="2018-04" db="EMBL/GenBank/DDBJ databases">
        <authorList>
            <person name="Sheh A."/>
            <person name="Shen Z."/>
            <person name="Mannion A.J."/>
            <person name="Fox J.G."/>
        </authorList>
    </citation>
    <scope>NUCLEOTIDE SEQUENCE</scope>
    <source>
        <strain evidence="4">MIT 97-6194</strain>
    </source>
</reference>
<protein>
    <submittedName>
        <fullName evidence="4">Rod shape-determining protein MreC</fullName>
    </submittedName>
</protein>
<evidence type="ECO:0000313" key="6">
    <source>
        <dbReference type="Proteomes" id="UP000477070"/>
    </source>
</evidence>
<comment type="caution">
    <text evidence="4">The sequence shown here is derived from an EMBL/GenBank/DDBJ whole genome shotgun (WGS) entry which is preliminary data.</text>
</comment>
<dbReference type="InterPro" id="IPR055342">
    <property type="entry name" value="MreC_beta-barrel_core"/>
</dbReference>
<organism evidence="4 5">
    <name type="scientific">Helicobacter saguini</name>
    <dbReference type="NCBI Taxonomy" id="1548018"/>
    <lineage>
        <taxon>Bacteria</taxon>
        <taxon>Pseudomonadati</taxon>
        <taxon>Campylobacterota</taxon>
        <taxon>Epsilonproteobacteria</taxon>
        <taxon>Campylobacterales</taxon>
        <taxon>Helicobacteraceae</taxon>
        <taxon>Helicobacter</taxon>
    </lineage>
</organism>
<proteinExistence type="predicted"/>
<dbReference type="PANTHER" id="PTHR34138:SF1">
    <property type="entry name" value="CELL SHAPE-DETERMINING PROTEIN MREC"/>
    <property type="match status" value="1"/>
</dbReference>
<dbReference type="InterPro" id="IPR007221">
    <property type="entry name" value="MreC"/>
</dbReference>
<evidence type="ECO:0000256" key="1">
    <source>
        <dbReference type="SAM" id="Coils"/>
    </source>
</evidence>
<dbReference type="EMBL" id="QBIU01000001">
    <property type="protein sequence ID" value="MWV68632.1"/>
    <property type="molecule type" value="Genomic_DNA"/>
</dbReference>
<gene>
    <name evidence="4" type="primary">mreC</name>
    <name evidence="3" type="ORF">DCO61_00935</name>
    <name evidence="4" type="ORF">LS64_000270</name>
</gene>
<name>A0A347VR34_9HELI</name>